<evidence type="ECO:0000313" key="1">
    <source>
        <dbReference type="EMBL" id="VAX04509.1"/>
    </source>
</evidence>
<dbReference type="InterPro" id="IPR052945">
    <property type="entry name" value="Mitotic_Regulator"/>
</dbReference>
<dbReference type="AlphaFoldDB" id="A0A3B1AF06"/>
<accession>A0A3B1AF06</accession>
<protein>
    <recommendedName>
        <fullName evidence="2">FOG: TPR repeat, SEL1 subfamily</fullName>
    </recommendedName>
</protein>
<reference evidence="1" key="1">
    <citation type="submission" date="2018-06" db="EMBL/GenBank/DDBJ databases">
        <authorList>
            <person name="Zhirakovskaya E."/>
        </authorList>
    </citation>
    <scope>NUCLEOTIDE SEQUENCE</scope>
</reference>
<dbReference type="SMART" id="SM00671">
    <property type="entry name" value="SEL1"/>
    <property type="match status" value="4"/>
</dbReference>
<gene>
    <name evidence="1" type="ORF">MNBD_GAMMA20-2376</name>
</gene>
<name>A0A3B1AF06_9ZZZZ</name>
<dbReference type="EMBL" id="UOFU01000383">
    <property type="protein sequence ID" value="VAX04509.1"/>
    <property type="molecule type" value="Genomic_DNA"/>
</dbReference>
<sequence>MKCHILMALTAVCSIQFVGSVHAEKDPLERSLNAYYAGDYKIAYNLTAPLAGQGNPAALNLLGMMYELGKGVPQDPARSVVYYRKAAEKGDVYAQFNLAVSYDTGFGIPMNFRQAVKWYRRAADQGADFAQYNLATMYEEGNGVEQDFPQAAYWYRQAAERGHPQAQNNLGWLYKRGQGVGKNLMIAYAWLDAAVAQGLHSAAEERDRIAAWLTPSENKIARSLAEKYRQDYAGGKNNN</sequence>
<dbReference type="InterPro" id="IPR006597">
    <property type="entry name" value="Sel1-like"/>
</dbReference>
<organism evidence="1">
    <name type="scientific">hydrothermal vent metagenome</name>
    <dbReference type="NCBI Taxonomy" id="652676"/>
    <lineage>
        <taxon>unclassified sequences</taxon>
        <taxon>metagenomes</taxon>
        <taxon>ecological metagenomes</taxon>
    </lineage>
</organism>
<proteinExistence type="predicted"/>
<dbReference type="InterPro" id="IPR011990">
    <property type="entry name" value="TPR-like_helical_dom_sf"/>
</dbReference>
<dbReference type="SUPFAM" id="SSF81901">
    <property type="entry name" value="HCP-like"/>
    <property type="match status" value="1"/>
</dbReference>
<dbReference type="Pfam" id="PF08238">
    <property type="entry name" value="Sel1"/>
    <property type="match status" value="4"/>
</dbReference>
<evidence type="ECO:0008006" key="2">
    <source>
        <dbReference type="Google" id="ProtNLM"/>
    </source>
</evidence>
<dbReference type="PANTHER" id="PTHR43628:SF1">
    <property type="entry name" value="CHITIN SYNTHASE REGULATORY FACTOR 2-RELATED"/>
    <property type="match status" value="1"/>
</dbReference>
<dbReference type="PANTHER" id="PTHR43628">
    <property type="entry name" value="ACTIVATOR OF C KINASE PROTEIN 1-RELATED"/>
    <property type="match status" value="1"/>
</dbReference>
<dbReference type="Gene3D" id="1.25.40.10">
    <property type="entry name" value="Tetratricopeptide repeat domain"/>
    <property type="match status" value="2"/>
</dbReference>